<name>A0A7C9MK02_9GAMM</name>
<protein>
    <submittedName>
        <fullName evidence="1">Uncharacterized protein</fullName>
    </submittedName>
</protein>
<reference evidence="1 2" key="1">
    <citation type="submission" date="2019-12" db="EMBL/GenBank/DDBJ databases">
        <authorList>
            <person name="Xu J."/>
        </authorList>
    </citation>
    <scope>NUCLEOTIDE SEQUENCE [LARGE SCALE GENOMIC DNA]</scope>
    <source>
        <strain evidence="1 2">HX-5-24</strain>
    </source>
</reference>
<evidence type="ECO:0000313" key="1">
    <source>
        <dbReference type="EMBL" id="MUV12587.1"/>
    </source>
</evidence>
<proteinExistence type="predicted"/>
<organism evidence="1 2">
    <name type="scientific">Noviluteimonas gilva</name>
    <dbReference type="NCBI Taxonomy" id="2682097"/>
    <lineage>
        <taxon>Bacteria</taxon>
        <taxon>Pseudomonadati</taxon>
        <taxon>Pseudomonadota</taxon>
        <taxon>Gammaproteobacteria</taxon>
        <taxon>Lysobacterales</taxon>
        <taxon>Lysobacteraceae</taxon>
        <taxon>Noviluteimonas</taxon>
    </lineage>
</organism>
<dbReference type="AlphaFoldDB" id="A0A7C9MK02"/>
<comment type="caution">
    <text evidence="1">The sequence shown here is derived from an EMBL/GenBank/DDBJ whole genome shotgun (WGS) entry which is preliminary data.</text>
</comment>
<dbReference type="EMBL" id="WOXT01000001">
    <property type="protein sequence ID" value="MUV12587.1"/>
    <property type="molecule type" value="Genomic_DNA"/>
</dbReference>
<dbReference type="RefSeq" id="WP_156639367.1">
    <property type="nucleotide sequence ID" value="NZ_WOXT01000001.1"/>
</dbReference>
<evidence type="ECO:0000313" key="2">
    <source>
        <dbReference type="Proteomes" id="UP000479692"/>
    </source>
</evidence>
<keyword evidence="2" id="KW-1185">Reference proteome</keyword>
<accession>A0A7C9MK02</accession>
<dbReference type="Proteomes" id="UP000479692">
    <property type="component" value="Unassembled WGS sequence"/>
</dbReference>
<gene>
    <name evidence="1" type="ORF">GN331_00005</name>
</gene>
<sequence>MDSWQPVTTAELAALLEAQLADCSLEQKQLFERIKVAPRLAPIDRSGNVEHVFVVAQVRDLALYYEDVEEGFNISPLGQGGEIASPGSEQWELRHALLYFGAT</sequence>